<dbReference type="Proteomes" id="UP000001072">
    <property type="component" value="Unassembled WGS sequence"/>
</dbReference>
<protein>
    <submittedName>
        <fullName evidence="1">Uncharacterized protein</fullName>
    </submittedName>
</protein>
<organism evidence="2">
    <name type="scientific">Melampsora larici-populina (strain 98AG31 / pathotype 3-4-7)</name>
    <name type="common">Poplar leaf rust fungus</name>
    <dbReference type="NCBI Taxonomy" id="747676"/>
    <lineage>
        <taxon>Eukaryota</taxon>
        <taxon>Fungi</taxon>
        <taxon>Dikarya</taxon>
        <taxon>Basidiomycota</taxon>
        <taxon>Pucciniomycotina</taxon>
        <taxon>Pucciniomycetes</taxon>
        <taxon>Pucciniales</taxon>
        <taxon>Melampsoraceae</taxon>
        <taxon>Melampsora</taxon>
    </lineage>
</organism>
<dbReference type="GeneID" id="18931866"/>
<dbReference type="VEuPathDB" id="FungiDB:MELLADRAFT_71583"/>
<dbReference type="InParanoid" id="F4RI33"/>
<name>F4RI33_MELLP</name>
<evidence type="ECO:0000313" key="2">
    <source>
        <dbReference type="Proteomes" id="UP000001072"/>
    </source>
</evidence>
<proteinExistence type="predicted"/>
<dbReference type="HOGENOM" id="CLU_1008593_0_0_1"/>
<dbReference type="RefSeq" id="XP_007408694.1">
    <property type="nucleotide sequence ID" value="XM_007408632.1"/>
</dbReference>
<dbReference type="EMBL" id="GL883102">
    <property type="protein sequence ID" value="EGG07929.1"/>
    <property type="molecule type" value="Genomic_DNA"/>
</dbReference>
<keyword evidence="2" id="KW-1185">Reference proteome</keyword>
<gene>
    <name evidence="1" type="ORF">MELLADRAFT_71583</name>
</gene>
<dbReference type="AlphaFoldDB" id="F4RI33"/>
<accession>F4RI33</accession>
<dbReference type="OrthoDB" id="10383366at2759"/>
<dbReference type="KEGG" id="mlr:MELLADRAFT_71583"/>
<evidence type="ECO:0000313" key="1">
    <source>
        <dbReference type="EMBL" id="EGG07929.1"/>
    </source>
</evidence>
<sequence length="276" mass="30704">MSDNCEVAPLRAHQILKDHLDLRYLPTSSSSDINRTEIHVPSNLIHLDTPNMSLVHESQSALLMNPGTSSLLCEDEHHRDLVGSTATSIPTVDEKDLSRPRNLPSLSSLEVISSLNFQGRPQDPSEENIGSDWLPNNINIPDLSYSDSCDLCEELSCTHDADKAASESDNEEQSLDYLEGASVQAQQTTRISDESQRSTESYCHAKIPNQIVNYVAVDKVAPTPLTMILFGDRVIYDSQKQPGRARTRLSVKRPLNSSGFDDFAKRLKKYSKVTIH</sequence>
<reference evidence="2" key="1">
    <citation type="journal article" date="2011" name="Proc. Natl. Acad. Sci. U.S.A.">
        <title>Obligate biotrophy features unraveled by the genomic analysis of rust fungi.</title>
        <authorList>
            <person name="Duplessis S."/>
            <person name="Cuomo C.A."/>
            <person name="Lin Y.-C."/>
            <person name="Aerts A."/>
            <person name="Tisserant E."/>
            <person name="Veneault-Fourrey C."/>
            <person name="Joly D.L."/>
            <person name="Hacquard S."/>
            <person name="Amselem J."/>
            <person name="Cantarel B.L."/>
            <person name="Chiu R."/>
            <person name="Coutinho P.M."/>
            <person name="Feau N."/>
            <person name="Field M."/>
            <person name="Frey P."/>
            <person name="Gelhaye E."/>
            <person name="Goldberg J."/>
            <person name="Grabherr M.G."/>
            <person name="Kodira C.D."/>
            <person name="Kohler A."/>
            <person name="Kuees U."/>
            <person name="Lindquist E.A."/>
            <person name="Lucas S.M."/>
            <person name="Mago R."/>
            <person name="Mauceli E."/>
            <person name="Morin E."/>
            <person name="Murat C."/>
            <person name="Pangilinan J.L."/>
            <person name="Park R."/>
            <person name="Pearson M."/>
            <person name="Quesneville H."/>
            <person name="Rouhier N."/>
            <person name="Sakthikumar S."/>
            <person name="Salamov A.A."/>
            <person name="Schmutz J."/>
            <person name="Selles B."/>
            <person name="Shapiro H."/>
            <person name="Tanguay P."/>
            <person name="Tuskan G.A."/>
            <person name="Henrissat B."/>
            <person name="Van de Peer Y."/>
            <person name="Rouze P."/>
            <person name="Ellis J.G."/>
            <person name="Dodds P.N."/>
            <person name="Schein J.E."/>
            <person name="Zhong S."/>
            <person name="Hamelin R.C."/>
            <person name="Grigoriev I.V."/>
            <person name="Szabo L.J."/>
            <person name="Martin F."/>
        </authorList>
    </citation>
    <scope>NUCLEOTIDE SEQUENCE [LARGE SCALE GENOMIC DNA]</scope>
    <source>
        <strain evidence="2">98AG31 / pathotype 3-4-7</strain>
    </source>
</reference>